<evidence type="ECO:0000256" key="1">
    <source>
        <dbReference type="ARBA" id="ARBA00010157"/>
    </source>
</evidence>
<feature type="transmembrane region" description="Helical" evidence="2">
    <location>
        <begin position="195"/>
        <end position="214"/>
    </location>
</feature>
<feature type="transmembrane region" description="Helical" evidence="2">
    <location>
        <begin position="254"/>
        <end position="272"/>
    </location>
</feature>
<evidence type="ECO:0000313" key="3">
    <source>
        <dbReference type="EMBL" id="CAI9932810.1"/>
    </source>
</evidence>
<gene>
    <name evidence="3" type="ORF">HINF_LOCUS20455</name>
    <name evidence="4" type="ORF">HINF_LOCUS45304</name>
</gene>
<dbReference type="GO" id="GO:0016020">
    <property type="term" value="C:membrane"/>
    <property type="evidence" value="ECO:0007669"/>
    <property type="project" value="TreeGrafter"/>
</dbReference>
<proteinExistence type="inferred from homology"/>
<name>A0AA86P9Q4_9EUKA</name>
<comment type="caution">
    <text evidence="3">The sequence shown here is derived from an EMBL/GenBank/DDBJ whole genome shotgun (WGS) entry which is preliminary data.</text>
</comment>
<dbReference type="PANTHER" id="PTHR33406:SF6">
    <property type="entry name" value="MEMBRANE PROTEIN YDGH-RELATED"/>
    <property type="match status" value="1"/>
</dbReference>
<dbReference type="AlphaFoldDB" id="A0AA86P9Q4"/>
<keyword evidence="5" id="KW-1185">Reference proteome</keyword>
<accession>A0AA86P9Q4</accession>
<feature type="transmembrane region" description="Helical" evidence="2">
    <location>
        <begin position="16"/>
        <end position="36"/>
    </location>
</feature>
<organism evidence="3">
    <name type="scientific">Hexamita inflata</name>
    <dbReference type="NCBI Taxonomy" id="28002"/>
    <lineage>
        <taxon>Eukaryota</taxon>
        <taxon>Metamonada</taxon>
        <taxon>Diplomonadida</taxon>
        <taxon>Hexamitidae</taxon>
        <taxon>Hexamitinae</taxon>
        <taxon>Hexamita</taxon>
    </lineage>
</organism>
<feature type="transmembrane region" description="Helical" evidence="2">
    <location>
        <begin position="789"/>
        <end position="809"/>
    </location>
</feature>
<dbReference type="InterPro" id="IPR050545">
    <property type="entry name" value="Mycobact_MmpL"/>
</dbReference>
<keyword evidence="2" id="KW-0472">Membrane</keyword>
<feature type="transmembrane region" description="Helical" evidence="2">
    <location>
        <begin position="893"/>
        <end position="918"/>
    </location>
</feature>
<dbReference type="SUPFAM" id="SSF82866">
    <property type="entry name" value="Multidrug efflux transporter AcrB transmembrane domain"/>
    <property type="match status" value="1"/>
</dbReference>
<protein>
    <submittedName>
        <fullName evidence="3">Uncharacterized protein</fullName>
    </submittedName>
</protein>
<feature type="transmembrane region" description="Helical" evidence="2">
    <location>
        <begin position="356"/>
        <end position="374"/>
    </location>
</feature>
<keyword evidence="2" id="KW-0812">Transmembrane</keyword>
<evidence type="ECO:0000256" key="2">
    <source>
        <dbReference type="SAM" id="Phobius"/>
    </source>
</evidence>
<reference evidence="4 5" key="2">
    <citation type="submission" date="2024-07" db="EMBL/GenBank/DDBJ databases">
        <authorList>
            <person name="Akdeniz Z."/>
        </authorList>
    </citation>
    <scope>NUCLEOTIDE SEQUENCE [LARGE SCALE GENOMIC DNA]</scope>
</reference>
<dbReference type="PANTHER" id="PTHR33406">
    <property type="entry name" value="MEMBRANE PROTEIN MJ1562-RELATED"/>
    <property type="match status" value="1"/>
</dbReference>
<evidence type="ECO:0000313" key="5">
    <source>
        <dbReference type="Proteomes" id="UP001642409"/>
    </source>
</evidence>
<keyword evidence="2" id="KW-1133">Transmembrane helix</keyword>
<reference evidence="3" key="1">
    <citation type="submission" date="2023-06" db="EMBL/GenBank/DDBJ databases">
        <authorList>
            <person name="Kurt Z."/>
        </authorList>
    </citation>
    <scope>NUCLEOTIDE SEQUENCE</scope>
</reference>
<sequence>MFGTSYFSLLIKARYILVYLFPVLFLVGIVFAINFAQIKQHNIVELGQYESDKSYVAQYNQVFSQKYQWIIYLHSVDEPLCATNSAYLQQFDKLLRNGILQNFHNGIQIESYLQFQQTHNGLQKAFCSEDKKNTYYNVQLLQDDNKRMVEKAQIMDKIIKDIEQQIKYQSSSIVSVDIKSPATNAFSSMHDFGKALRPIMIIITAIIFVMLCVFCKSQMIFIMVSIINLVYIFSISNLLNYTIYLTFGQTYSSYSFYFLTFLLILNQASYTIRYEKCLTQHITIAQAKCQIKLNQLQQKINLKNQATIMQQIQQGVTIPTSQVAFEQQQNEQQDIKYKSVIQSMYETWRQTFRQEIYIYLIWVSVFLFTLTFNIQQLTVLCLMSICTVTVSEIVNEFHTIPLLILNCNFLYKFQEFNFRSKYQYITCIKHLEETEYDEQTDLNGNDNSNGNDELEQLFDMVVDTQQYNYGNNIPFARNLSDEKEMLLKDNSQVDQTIKQDQFLQKQKLKQKFELIFSIKNYLKKIYENKPAQIATIVITVIAAVGFGIGLINTEHGINISYLLDSSKQKDTSTNQFQQQFNGARMSPYTININCSESVVTKVQQEALYLAVLNIIHEFSKQFSELPQLQISEKDFQCPFLINSEFISISRKAELEQIYKDFIGGKDLSDYSVFDINQSVAYNYVYNTQTSSNNQNFFCYVYPNISINGELTKQFVPYMRGQMSQFQKVMQNYNQTFGVSAVTLGYGAHINDIGQRVHSFLATYILCVCAIAFGITGGLVFSIANITSQIIYFSLVFLFSTVIINVIYHIFKKQMLNPFLHIFNTAVSMSMVSSSMSVILLKLRTQYLKKRDLKAALLSIADDCLSQLQTNLLIILTTWILILSNVEILRQIGIILFSNGIIMTVFVVPFGFVGFYCLLGQVGLWPYKKYIALGE</sequence>
<dbReference type="Proteomes" id="UP001642409">
    <property type="component" value="Unassembled WGS sequence"/>
</dbReference>
<dbReference type="EMBL" id="CATOUU010000526">
    <property type="protein sequence ID" value="CAI9932810.1"/>
    <property type="molecule type" value="Genomic_DNA"/>
</dbReference>
<comment type="similarity">
    <text evidence="1">Belongs to the resistance-nodulation-cell division (RND) (TC 2.A.6) family. MmpL subfamily.</text>
</comment>
<evidence type="ECO:0000313" key="4">
    <source>
        <dbReference type="EMBL" id="CAL6053374.1"/>
    </source>
</evidence>
<dbReference type="EMBL" id="CAXDID020000196">
    <property type="protein sequence ID" value="CAL6053374.1"/>
    <property type="molecule type" value="Genomic_DNA"/>
</dbReference>
<feature type="transmembrane region" description="Helical" evidence="2">
    <location>
        <begin position="821"/>
        <end position="842"/>
    </location>
</feature>
<feature type="transmembrane region" description="Helical" evidence="2">
    <location>
        <begin position="760"/>
        <end position="782"/>
    </location>
</feature>